<reference evidence="2" key="2">
    <citation type="submission" date="2015-01" db="EMBL/GenBank/DDBJ databases">
        <title>Evolutionary Origins and Diversification of the Mycorrhizal Mutualists.</title>
        <authorList>
            <consortium name="DOE Joint Genome Institute"/>
            <consortium name="Mycorrhizal Genomics Consortium"/>
            <person name="Kohler A."/>
            <person name="Kuo A."/>
            <person name="Nagy L.G."/>
            <person name="Floudas D."/>
            <person name="Copeland A."/>
            <person name="Barry K.W."/>
            <person name="Cichocki N."/>
            <person name="Veneault-Fourrey C."/>
            <person name="LaButti K."/>
            <person name="Lindquist E.A."/>
            <person name="Lipzen A."/>
            <person name="Lundell T."/>
            <person name="Morin E."/>
            <person name="Murat C."/>
            <person name="Riley R."/>
            <person name="Ohm R."/>
            <person name="Sun H."/>
            <person name="Tunlid A."/>
            <person name="Henrissat B."/>
            <person name="Grigoriev I.V."/>
            <person name="Hibbett D.S."/>
            <person name="Martin F."/>
        </authorList>
    </citation>
    <scope>NUCLEOTIDE SEQUENCE [LARGE SCALE GENOMIC DNA]</scope>
    <source>
        <strain evidence="2">h7</strain>
    </source>
</reference>
<dbReference type="Proteomes" id="UP000053424">
    <property type="component" value="Unassembled WGS sequence"/>
</dbReference>
<dbReference type="EMBL" id="KN831823">
    <property type="protein sequence ID" value="KIM35325.1"/>
    <property type="molecule type" value="Genomic_DNA"/>
</dbReference>
<dbReference type="CDD" id="cd10527">
    <property type="entry name" value="SET_LSMT"/>
    <property type="match status" value="1"/>
</dbReference>
<evidence type="ECO:0000313" key="2">
    <source>
        <dbReference type="Proteomes" id="UP000053424"/>
    </source>
</evidence>
<dbReference type="Gene3D" id="3.90.1410.10">
    <property type="entry name" value="set domain protein methyltransferase, domain 1"/>
    <property type="match status" value="1"/>
</dbReference>
<evidence type="ECO:0000313" key="1">
    <source>
        <dbReference type="EMBL" id="KIM35325.1"/>
    </source>
</evidence>
<dbReference type="HOGENOM" id="CLU_080511_0_0_1"/>
<sequence>MPPSTKVGILLEWCDANSISIDSTIRVEDHEQGGFGVFSANKFIPPNTTLVRIPKTSILSVRTCSLAGVVPFNPYGLGAQLSASLALLGNKSRWHGYIQSLPTTIVDLPIFWGLNMEGYDHDDGLEAICWLNGTEAGKILQQKNRNGNTTLVSYEHESPAKKETYTQCLSGRNLSFLL</sequence>
<keyword evidence="2" id="KW-1185">Reference proteome</keyword>
<evidence type="ECO:0008006" key="3">
    <source>
        <dbReference type="Google" id="ProtNLM"/>
    </source>
</evidence>
<dbReference type="SUPFAM" id="SSF82199">
    <property type="entry name" value="SET domain"/>
    <property type="match status" value="1"/>
</dbReference>
<protein>
    <recommendedName>
        <fullName evidence="3">SET domain-containing protein</fullName>
    </recommendedName>
</protein>
<gene>
    <name evidence="1" type="ORF">M413DRAFT_79504</name>
</gene>
<name>A0A0C3BEY2_HEBCY</name>
<proteinExistence type="predicted"/>
<dbReference type="InterPro" id="IPR046341">
    <property type="entry name" value="SET_dom_sf"/>
</dbReference>
<organism evidence="1 2">
    <name type="scientific">Hebeloma cylindrosporum</name>
    <dbReference type="NCBI Taxonomy" id="76867"/>
    <lineage>
        <taxon>Eukaryota</taxon>
        <taxon>Fungi</taxon>
        <taxon>Dikarya</taxon>
        <taxon>Basidiomycota</taxon>
        <taxon>Agaricomycotina</taxon>
        <taxon>Agaricomycetes</taxon>
        <taxon>Agaricomycetidae</taxon>
        <taxon>Agaricales</taxon>
        <taxon>Agaricineae</taxon>
        <taxon>Hymenogastraceae</taxon>
        <taxon>Hebeloma</taxon>
    </lineage>
</organism>
<reference evidence="1 2" key="1">
    <citation type="submission" date="2014-04" db="EMBL/GenBank/DDBJ databases">
        <authorList>
            <consortium name="DOE Joint Genome Institute"/>
            <person name="Kuo A."/>
            <person name="Gay G."/>
            <person name="Dore J."/>
            <person name="Kohler A."/>
            <person name="Nagy L.G."/>
            <person name="Floudas D."/>
            <person name="Copeland A."/>
            <person name="Barry K.W."/>
            <person name="Cichocki N."/>
            <person name="Veneault-Fourrey C."/>
            <person name="LaButti K."/>
            <person name="Lindquist E.A."/>
            <person name="Lipzen A."/>
            <person name="Lundell T."/>
            <person name="Morin E."/>
            <person name="Murat C."/>
            <person name="Sun H."/>
            <person name="Tunlid A."/>
            <person name="Henrissat B."/>
            <person name="Grigoriev I.V."/>
            <person name="Hibbett D.S."/>
            <person name="Martin F."/>
            <person name="Nordberg H.P."/>
            <person name="Cantor M.N."/>
            <person name="Hua S.X."/>
        </authorList>
    </citation>
    <scope>NUCLEOTIDE SEQUENCE [LARGE SCALE GENOMIC DNA]</scope>
    <source>
        <strain evidence="2">h7</strain>
    </source>
</reference>
<dbReference type="AlphaFoldDB" id="A0A0C3BEY2"/>
<dbReference type="OrthoDB" id="441812at2759"/>
<accession>A0A0C3BEY2</accession>